<organism evidence="2 3">
    <name type="scientific">Dactylosporangium siamense</name>
    <dbReference type="NCBI Taxonomy" id="685454"/>
    <lineage>
        <taxon>Bacteria</taxon>
        <taxon>Bacillati</taxon>
        <taxon>Actinomycetota</taxon>
        <taxon>Actinomycetes</taxon>
        <taxon>Micromonosporales</taxon>
        <taxon>Micromonosporaceae</taxon>
        <taxon>Dactylosporangium</taxon>
    </lineage>
</organism>
<evidence type="ECO:0000313" key="3">
    <source>
        <dbReference type="Proteomes" id="UP000660611"/>
    </source>
</evidence>
<dbReference type="Proteomes" id="UP000660611">
    <property type="component" value="Unassembled WGS sequence"/>
</dbReference>
<dbReference type="AlphaFoldDB" id="A0A919PWC0"/>
<sequence length="145" mass="15527">MGAEWLVQVAAAGGSAFAGAAATDAWRTARDGVARLFGRGGPARQEAVEELADRTAAEIQNAPADAREQVREQWAQTWQQQLAALLDEYPEIGDELLAWAEQLRAESAAAQGPATMTFSSYDNSTQVNVPNGSVTMHLGENRRSP</sequence>
<proteinExistence type="predicted"/>
<accession>A0A919PWC0</accession>
<evidence type="ECO:0000313" key="2">
    <source>
        <dbReference type="EMBL" id="GIG52005.1"/>
    </source>
</evidence>
<keyword evidence="3" id="KW-1185">Reference proteome</keyword>
<dbReference type="EMBL" id="BONQ01000167">
    <property type="protein sequence ID" value="GIG52005.1"/>
    <property type="molecule type" value="Genomic_DNA"/>
</dbReference>
<reference evidence="2" key="1">
    <citation type="submission" date="2021-01" db="EMBL/GenBank/DDBJ databases">
        <title>Whole genome shotgun sequence of Dactylosporangium siamense NBRC 106093.</title>
        <authorList>
            <person name="Komaki H."/>
            <person name="Tamura T."/>
        </authorList>
    </citation>
    <scope>NUCLEOTIDE SEQUENCE</scope>
    <source>
        <strain evidence="2">NBRC 106093</strain>
    </source>
</reference>
<comment type="caution">
    <text evidence="2">The sequence shown here is derived from an EMBL/GenBank/DDBJ whole genome shotgun (WGS) entry which is preliminary data.</text>
</comment>
<dbReference type="RefSeq" id="WP_203853609.1">
    <property type="nucleotide sequence ID" value="NZ_BAAAVW010000026.1"/>
</dbReference>
<feature type="region of interest" description="Disordered" evidence="1">
    <location>
        <begin position="109"/>
        <end position="145"/>
    </location>
</feature>
<evidence type="ECO:0000256" key="1">
    <source>
        <dbReference type="SAM" id="MobiDB-lite"/>
    </source>
</evidence>
<feature type="compositionally biased region" description="Polar residues" evidence="1">
    <location>
        <begin position="114"/>
        <end position="134"/>
    </location>
</feature>
<gene>
    <name evidence="2" type="ORF">Dsi01nite_100460</name>
</gene>
<name>A0A919PWC0_9ACTN</name>
<protein>
    <submittedName>
        <fullName evidence="2">Uncharacterized protein</fullName>
    </submittedName>
</protein>